<feature type="domain" description="Methyltransferase type 11" evidence="5">
    <location>
        <begin position="69"/>
        <end position="164"/>
    </location>
</feature>
<dbReference type="Gene3D" id="3.40.50.150">
    <property type="entry name" value="Vaccinia Virus protein VP39"/>
    <property type="match status" value="1"/>
</dbReference>
<dbReference type="Pfam" id="PF08241">
    <property type="entry name" value="Methyltransf_11"/>
    <property type="match status" value="1"/>
</dbReference>
<dbReference type="EC" id="2.1.1.222" evidence="6"/>
<dbReference type="InterPro" id="IPR029063">
    <property type="entry name" value="SAM-dependent_MTases_sf"/>
</dbReference>
<evidence type="ECO:0000313" key="7">
    <source>
        <dbReference type="Proteomes" id="UP001214441"/>
    </source>
</evidence>
<dbReference type="InterPro" id="IPR013216">
    <property type="entry name" value="Methyltransf_11"/>
</dbReference>
<dbReference type="GO" id="GO:0102208">
    <property type="term" value="F:2-polyprenyl-6-hydroxyphenol methylase activity"/>
    <property type="evidence" value="ECO:0007669"/>
    <property type="project" value="UniProtKB-EC"/>
</dbReference>
<dbReference type="EC" id="2.1.1.64" evidence="6"/>
<dbReference type="EMBL" id="JANCPR020000017">
    <property type="protein sequence ID" value="MDJ1133990.1"/>
    <property type="molecule type" value="Genomic_DNA"/>
</dbReference>
<evidence type="ECO:0000256" key="4">
    <source>
        <dbReference type="ARBA" id="ARBA00022691"/>
    </source>
</evidence>
<dbReference type="CDD" id="cd02440">
    <property type="entry name" value="AdoMet_MTases"/>
    <property type="match status" value="1"/>
</dbReference>
<evidence type="ECO:0000256" key="1">
    <source>
        <dbReference type="ARBA" id="ARBA00022603"/>
    </source>
</evidence>
<sequence>MAASGRHLTALDPSSATIDNDYYSLIGDSWWDPEGPLRALHDMNPARVRYFDSTVRARLGEDRSAVRVLDIGCGGGLMSERLAELGYSVTGLDLSEGSVETARAHARSTGVEVTYQVGSAYELPAGDGSLDVVLLSDVLEHLHDLPGAVAECARVLRPGGLLVFDTINRTAASYLMAILVLERLLKIIHPGTHNWRMFIRPRELHAALARHGLALAKPRGLAPTAPRHRLLAAIVRRRPLGEFGLTSSTAVSYIGHAAKTGTDEPGRAQP</sequence>
<proteinExistence type="predicted"/>
<dbReference type="NCBIfam" id="TIGR01983">
    <property type="entry name" value="UbiG"/>
    <property type="match status" value="1"/>
</dbReference>
<keyword evidence="3" id="KW-0831">Ubiquinone biosynthesis</keyword>
<dbReference type="PANTHER" id="PTHR43464">
    <property type="entry name" value="METHYLTRANSFERASE"/>
    <property type="match status" value="1"/>
</dbReference>
<keyword evidence="2 6" id="KW-0808">Transferase</keyword>
<evidence type="ECO:0000259" key="5">
    <source>
        <dbReference type="Pfam" id="PF08241"/>
    </source>
</evidence>
<protein>
    <submittedName>
        <fullName evidence="6">Bifunctional 2-polyprenyl-6-hydroxyphenol methylase/3-demethylubiquinol 3-O-methyltransferase UbiG</fullName>
        <ecNumber evidence="6">2.1.1.222</ecNumber>
        <ecNumber evidence="6">2.1.1.64</ecNumber>
    </submittedName>
</protein>
<evidence type="ECO:0000256" key="3">
    <source>
        <dbReference type="ARBA" id="ARBA00022688"/>
    </source>
</evidence>
<keyword evidence="4" id="KW-0949">S-adenosyl-L-methionine</keyword>
<evidence type="ECO:0000256" key="2">
    <source>
        <dbReference type="ARBA" id="ARBA00022679"/>
    </source>
</evidence>
<organism evidence="6 7">
    <name type="scientific">Streptomyces iconiensis</name>
    <dbReference type="NCBI Taxonomy" id="1384038"/>
    <lineage>
        <taxon>Bacteria</taxon>
        <taxon>Bacillati</taxon>
        <taxon>Actinomycetota</taxon>
        <taxon>Actinomycetes</taxon>
        <taxon>Kitasatosporales</taxon>
        <taxon>Streptomycetaceae</taxon>
        <taxon>Streptomyces</taxon>
    </lineage>
</organism>
<comment type="caution">
    <text evidence="6">The sequence shown here is derived from an EMBL/GenBank/DDBJ whole genome shotgun (WGS) entry which is preliminary data.</text>
</comment>
<evidence type="ECO:0000313" key="6">
    <source>
        <dbReference type="EMBL" id="MDJ1133990.1"/>
    </source>
</evidence>
<dbReference type="PANTHER" id="PTHR43464:SF19">
    <property type="entry name" value="UBIQUINONE BIOSYNTHESIS O-METHYLTRANSFERASE, MITOCHONDRIAL"/>
    <property type="match status" value="1"/>
</dbReference>
<dbReference type="SUPFAM" id="SSF53335">
    <property type="entry name" value="S-adenosyl-L-methionine-dependent methyltransferases"/>
    <property type="match status" value="1"/>
</dbReference>
<dbReference type="RefSeq" id="WP_274041575.1">
    <property type="nucleotide sequence ID" value="NZ_JANCPR020000017.1"/>
</dbReference>
<dbReference type="GO" id="GO:0032259">
    <property type="term" value="P:methylation"/>
    <property type="evidence" value="ECO:0007669"/>
    <property type="project" value="UniProtKB-KW"/>
</dbReference>
<accession>A0ABT6ZY40</accession>
<dbReference type="InterPro" id="IPR010233">
    <property type="entry name" value="UbiG_MeTrfase"/>
</dbReference>
<gene>
    <name evidence="6" type="primary">ubiG</name>
    <name evidence="6" type="ORF">NMN56_018855</name>
</gene>
<dbReference type="GO" id="GO:0061542">
    <property type="term" value="F:3-demethylubiquinol 3-O-methyltransferase activity"/>
    <property type="evidence" value="ECO:0007669"/>
    <property type="project" value="UniProtKB-EC"/>
</dbReference>
<keyword evidence="1 6" id="KW-0489">Methyltransferase</keyword>
<reference evidence="6 7" key="1">
    <citation type="submission" date="2023-05" db="EMBL/GenBank/DDBJ databases">
        <title>Streptantibioticus silvisoli sp. nov., acidotolerant actinomycetes 1 from pine litter.</title>
        <authorList>
            <person name="Swiecimska M."/>
            <person name="Golinska P."/>
            <person name="Sangal V."/>
            <person name="Wachnowicz B."/>
            <person name="Goodfellow M."/>
        </authorList>
    </citation>
    <scope>NUCLEOTIDE SEQUENCE [LARGE SCALE GENOMIC DNA]</scope>
    <source>
        <strain evidence="6 7">DSM 42109</strain>
    </source>
</reference>
<name>A0ABT6ZY40_9ACTN</name>
<dbReference type="Proteomes" id="UP001214441">
    <property type="component" value="Unassembled WGS sequence"/>
</dbReference>
<keyword evidence="7" id="KW-1185">Reference proteome</keyword>